<sequence length="296" mass="31687">MILSTIAAINAHKKAAALASTPRLENPPKHPIILCHGLFGFDTISNIVDYWSDIPSALTGAGAEVFVARVPATSSVETRAGILVQQIASRYPNRGVHLVGHSMGGLDCRYLTTHLLDGAGFKVLSVTTLATPHWGSPAADFLAATHLAENPIVRSLINLAPAGDGDGQAFVSLSTNKAREFNMKTVDRPGVRYFSYGCCFSPGIIDALAWGPTHAHISLVDGENDGLVSLKSAQWGEYLGTIRGVNHTEIIGHKFTHTRLTDVLDVLGRKAPFNPKQLMVQHASKLATEVETGYGF</sequence>
<comment type="caution">
    <text evidence="2">The sequence shown here is derived from an EMBL/GenBank/DDBJ whole genome shotgun (WGS) entry which is preliminary data.</text>
</comment>
<gene>
    <name evidence="2" type="primary">TGL2_3</name>
    <name evidence="2" type="ORF">AAF712_014229</name>
</gene>
<name>A0ABR2ZF30_9AGAR</name>
<accession>A0ABR2ZF30</accession>
<dbReference type="SUPFAM" id="SSF53474">
    <property type="entry name" value="alpha/beta-Hydrolases"/>
    <property type="match status" value="1"/>
</dbReference>
<feature type="domain" description="AB hydrolase-1" evidence="1">
    <location>
        <begin position="31"/>
        <end position="182"/>
    </location>
</feature>
<keyword evidence="2" id="KW-0378">Hydrolase</keyword>
<organism evidence="2 3">
    <name type="scientific">Marasmius tenuissimus</name>
    <dbReference type="NCBI Taxonomy" id="585030"/>
    <lineage>
        <taxon>Eukaryota</taxon>
        <taxon>Fungi</taxon>
        <taxon>Dikarya</taxon>
        <taxon>Basidiomycota</taxon>
        <taxon>Agaricomycotina</taxon>
        <taxon>Agaricomycetes</taxon>
        <taxon>Agaricomycetidae</taxon>
        <taxon>Agaricales</taxon>
        <taxon>Marasmiineae</taxon>
        <taxon>Marasmiaceae</taxon>
        <taxon>Marasmius</taxon>
    </lineage>
</organism>
<keyword evidence="3" id="KW-1185">Reference proteome</keyword>
<dbReference type="InterPro" id="IPR000073">
    <property type="entry name" value="AB_hydrolase_1"/>
</dbReference>
<dbReference type="Pfam" id="PF00561">
    <property type="entry name" value="Abhydrolase_1"/>
    <property type="match status" value="1"/>
</dbReference>
<dbReference type="GO" id="GO:0004806">
    <property type="term" value="F:triacylglycerol lipase activity"/>
    <property type="evidence" value="ECO:0007669"/>
    <property type="project" value="UniProtKB-EC"/>
</dbReference>
<evidence type="ECO:0000313" key="2">
    <source>
        <dbReference type="EMBL" id="KAL0059052.1"/>
    </source>
</evidence>
<dbReference type="Proteomes" id="UP001437256">
    <property type="component" value="Unassembled WGS sequence"/>
</dbReference>
<dbReference type="InterPro" id="IPR029058">
    <property type="entry name" value="AB_hydrolase_fold"/>
</dbReference>
<evidence type="ECO:0000259" key="1">
    <source>
        <dbReference type="Pfam" id="PF00561"/>
    </source>
</evidence>
<dbReference type="EC" id="3.1.1.3" evidence="2"/>
<protein>
    <submittedName>
        <fullName evidence="2">Lipase 2</fullName>
        <ecNumber evidence="2">3.1.1.3</ecNumber>
    </submittedName>
</protein>
<evidence type="ECO:0000313" key="3">
    <source>
        <dbReference type="Proteomes" id="UP001437256"/>
    </source>
</evidence>
<dbReference type="Gene3D" id="3.40.50.1820">
    <property type="entry name" value="alpha/beta hydrolase"/>
    <property type="match status" value="1"/>
</dbReference>
<proteinExistence type="predicted"/>
<reference evidence="2 3" key="1">
    <citation type="submission" date="2024-05" db="EMBL/GenBank/DDBJ databases">
        <title>A draft genome resource for the thread blight pathogen Marasmius tenuissimus strain MS-2.</title>
        <authorList>
            <person name="Yulfo-Soto G.E."/>
            <person name="Baruah I.K."/>
            <person name="Amoako-Attah I."/>
            <person name="Bukari Y."/>
            <person name="Meinhardt L.W."/>
            <person name="Bailey B.A."/>
            <person name="Cohen S.P."/>
        </authorList>
    </citation>
    <scope>NUCLEOTIDE SEQUENCE [LARGE SCALE GENOMIC DNA]</scope>
    <source>
        <strain evidence="2 3">MS-2</strain>
    </source>
</reference>
<dbReference type="PANTHER" id="PTHR11440">
    <property type="entry name" value="LECITHIN-CHOLESTEROL ACYLTRANSFERASE-RELATED"/>
    <property type="match status" value="1"/>
</dbReference>
<dbReference type="EMBL" id="JBBXMP010000252">
    <property type="protein sequence ID" value="KAL0059052.1"/>
    <property type="molecule type" value="Genomic_DNA"/>
</dbReference>